<protein>
    <submittedName>
        <fullName evidence="1">Pheromone Mr_Ph4.2</fullName>
    </submittedName>
</protein>
<proteinExistence type="predicted"/>
<dbReference type="Pfam" id="PF08015">
    <property type="entry name" value="Pheromone"/>
    <property type="match status" value="1"/>
</dbReference>
<dbReference type="AlphaFoldDB" id="A0A0U2THC0"/>
<sequence>MDSFESFALFPLASEESPIHKLSAGLSIYLSEDTCEASSAALFNIESCRSRSSESQTDSQLLPMNFERVEAAAVHGGFCVIA</sequence>
<accession>A0A0U2THC0</accession>
<organism evidence="1">
    <name type="scientific">Moniliophthora roreri</name>
    <name type="common">Frosty pod rot fungus</name>
    <name type="synonym">Monilia roreri</name>
    <dbReference type="NCBI Taxonomy" id="221103"/>
    <lineage>
        <taxon>Eukaryota</taxon>
        <taxon>Fungi</taxon>
        <taxon>Dikarya</taxon>
        <taxon>Basidiomycota</taxon>
        <taxon>Agaricomycotina</taxon>
        <taxon>Agaricomycetes</taxon>
        <taxon>Agaricomycetidae</taxon>
        <taxon>Agaricales</taxon>
        <taxon>Marasmiineae</taxon>
        <taxon>Marasmiaceae</taxon>
        <taxon>Moniliophthora</taxon>
    </lineage>
</organism>
<dbReference type="GO" id="GO:0016020">
    <property type="term" value="C:membrane"/>
    <property type="evidence" value="ECO:0007669"/>
    <property type="project" value="InterPro"/>
</dbReference>
<name>A0A0U2THC0_MONRR</name>
<dbReference type="EMBL" id="KU232970">
    <property type="protein sequence ID" value="ALT56991.1"/>
    <property type="molecule type" value="Genomic_DNA"/>
</dbReference>
<reference evidence="1" key="1">
    <citation type="journal article" date="2016" name="Heredity">
        <title>The cacao pathogen Moniliophthora roreri (Marasmiaceae) possesses biallelic A and B mating loci but reproduces clonally.</title>
        <authorList>
            <person name="Diaz-Valderrama J.R."/>
            <person name="Aime M.C."/>
        </authorList>
    </citation>
    <scope>NUCLEOTIDE SEQUENCE</scope>
    <source>
        <strain evidence="1">JD2</strain>
    </source>
</reference>
<dbReference type="InterPro" id="IPR012597">
    <property type="entry name" value="Pheromone"/>
</dbReference>
<evidence type="ECO:0000313" key="1">
    <source>
        <dbReference type="EMBL" id="ALT56991.1"/>
    </source>
</evidence>
<dbReference type="GO" id="GO:0000772">
    <property type="term" value="F:mating pheromone activity"/>
    <property type="evidence" value="ECO:0007669"/>
    <property type="project" value="InterPro"/>
</dbReference>